<dbReference type="InterPro" id="IPR006439">
    <property type="entry name" value="HAD-SF_hydro_IA"/>
</dbReference>
<dbReference type="SFLD" id="SFLDS00003">
    <property type="entry name" value="Haloacid_Dehalogenase"/>
    <property type="match status" value="1"/>
</dbReference>
<dbReference type="Pfam" id="PF13419">
    <property type="entry name" value="HAD_2"/>
    <property type="match status" value="1"/>
</dbReference>
<dbReference type="SFLD" id="SFLDG01129">
    <property type="entry name" value="C1.5:_HAD__Beta-PGM__Phosphata"/>
    <property type="match status" value="1"/>
</dbReference>
<dbReference type="Gene3D" id="1.10.150.520">
    <property type="match status" value="1"/>
</dbReference>
<dbReference type="Proteomes" id="UP000429595">
    <property type="component" value="Unassembled WGS sequence"/>
</dbReference>
<evidence type="ECO:0000256" key="4">
    <source>
        <dbReference type="ARBA" id="ARBA00022842"/>
    </source>
</evidence>
<dbReference type="SUPFAM" id="SSF56784">
    <property type="entry name" value="HAD-like"/>
    <property type="match status" value="1"/>
</dbReference>
<accession>A0A6I1FP10</accession>
<comment type="caution">
    <text evidence="5">The sequence shown here is derived from an EMBL/GenBank/DDBJ whole genome shotgun (WGS) entry which is preliminary data.</text>
</comment>
<dbReference type="Gene3D" id="3.40.50.1000">
    <property type="entry name" value="HAD superfamily/HAD-like"/>
    <property type="match status" value="1"/>
</dbReference>
<dbReference type="InterPro" id="IPR051400">
    <property type="entry name" value="HAD-like_hydrolase"/>
</dbReference>
<evidence type="ECO:0000256" key="2">
    <source>
        <dbReference type="ARBA" id="ARBA00022723"/>
    </source>
</evidence>
<dbReference type="GO" id="GO:0044281">
    <property type="term" value="P:small molecule metabolic process"/>
    <property type="evidence" value="ECO:0007669"/>
    <property type="project" value="UniProtKB-ARBA"/>
</dbReference>
<name>A0A6I1FP10_9BACI</name>
<keyword evidence="4" id="KW-0460">Magnesium</keyword>
<dbReference type="NCBIfam" id="TIGR01549">
    <property type="entry name" value="HAD-SF-IA-v1"/>
    <property type="match status" value="1"/>
</dbReference>
<protein>
    <submittedName>
        <fullName evidence="5">HAD-IA family hydrolase</fullName>
    </submittedName>
</protein>
<evidence type="ECO:0000313" key="5">
    <source>
        <dbReference type="EMBL" id="KAB7708174.1"/>
    </source>
</evidence>
<dbReference type="PANTHER" id="PTHR46470">
    <property type="entry name" value="N-ACYLNEURAMINATE-9-PHOSPHATASE"/>
    <property type="match status" value="1"/>
</dbReference>
<dbReference type="RefSeq" id="WP_152150159.1">
    <property type="nucleotide sequence ID" value="NZ_WEIO01000002.1"/>
</dbReference>
<keyword evidence="3 5" id="KW-0378">Hydrolase</keyword>
<dbReference type="GO" id="GO:0016791">
    <property type="term" value="F:phosphatase activity"/>
    <property type="evidence" value="ECO:0007669"/>
    <property type="project" value="TreeGrafter"/>
</dbReference>
<gene>
    <name evidence="5" type="ORF">F9802_05570</name>
</gene>
<keyword evidence="2" id="KW-0479">Metal-binding</keyword>
<evidence type="ECO:0000256" key="3">
    <source>
        <dbReference type="ARBA" id="ARBA00022801"/>
    </source>
</evidence>
<comment type="cofactor">
    <cofactor evidence="1">
        <name>Mg(2+)</name>
        <dbReference type="ChEBI" id="CHEBI:18420"/>
    </cofactor>
</comment>
<organism evidence="5 6">
    <name type="scientific">Bacillus aerolatus</name>
    <dbReference type="NCBI Taxonomy" id="2653354"/>
    <lineage>
        <taxon>Bacteria</taxon>
        <taxon>Bacillati</taxon>
        <taxon>Bacillota</taxon>
        <taxon>Bacilli</taxon>
        <taxon>Bacillales</taxon>
        <taxon>Bacillaceae</taxon>
        <taxon>Bacillus</taxon>
    </lineage>
</organism>
<evidence type="ECO:0000313" key="6">
    <source>
        <dbReference type="Proteomes" id="UP000429595"/>
    </source>
</evidence>
<proteinExistence type="predicted"/>
<dbReference type="AlphaFoldDB" id="A0A6I1FP10"/>
<sequence length="239" mass="27748">MKINALVFDIDDTLYQEIDYVLSGFRAVDMWLENNFDITDFYGLATDLFNSGERANVFNKTLELLNVSFNESMISKMVSVYRAHKPEIELLDDAKWVIDNLHGSIKKGIISDGYLITQKQKVEALNLKEKFHTIILSDIYGRSNWKPSPMPYREVTKGLSCLHNECVYIGDNLKKDFVTAKKLGWLTVHVKRTTGIYSNLVVDKELKAHYQINDLRELINIRELRHLFDIDNQERVVVK</sequence>
<keyword evidence="6" id="KW-1185">Reference proteome</keyword>
<dbReference type="GO" id="GO:0046872">
    <property type="term" value="F:metal ion binding"/>
    <property type="evidence" value="ECO:0007669"/>
    <property type="project" value="UniProtKB-KW"/>
</dbReference>
<reference evidence="5 6" key="1">
    <citation type="submission" date="2019-10" db="EMBL/GenBank/DDBJ databases">
        <title>Bacillus aerolatum sp. nov., isolated from bioaerosol of sport playgrounds.</title>
        <authorList>
            <person name="Chen P."/>
            <person name="Zhang G."/>
        </authorList>
    </citation>
    <scope>NUCLEOTIDE SEQUENCE [LARGE SCALE GENOMIC DNA]</scope>
    <source>
        <strain evidence="5 6">CX253</strain>
    </source>
</reference>
<dbReference type="InterPro" id="IPR041492">
    <property type="entry name" value="HAD_2"/>
</dbReference>
<dbReference type="PANTHER" id="PTHR46470:SF2">
    <property type="entry name" value="GLYCERALDEHYDE 3-PHOSPHATE PHOSPHATASE"/>
    <property type="match status" value="1"/>
</dbReference>
<evidence type="ECO:0000256" key="1">
    <source>
        <dbReference type="ARBA" id="ARBA00001946"/>
    </source>
</evidence>
<dbReference type="InterPro" id="IPR036412">
    <property type="entry name" value="HAD-like_sf"/>
</dbReference>
<dbReference type="EMBL" id="WEIO01000002">
    <property type="protein sequence ID" value="KAB7708174.1"/>
    <property type="molecule type" value="Genomic_DNA"/>
</dbReference>
<dbReference type="InterPro" id="IPR023214">
    <property type="entry name" value="HAD_sf"/>
</dbReference>